<dbReference type="AlphaFoldDB" id="A0A8J6PAZ0"/>
<keyword evidence="3" id="KW-1185">Reference proteome</keyword>
<evidence type="ECO:0000313" key="2">
    <source>
        <dbReference type="EMBL" id="MBC8610627.1"/>
    </source>
</evidence>
<organism evidence="2 3">
    <name type="scientific">Massiliimalia timonensis</name>
    <dbReference type="NCBI Taxonomy" id="1987501"/>
    <lineage>
        <taxon>Bacteria</taxon>
        <taxon>Bacillati</taxon>
        <taxon>Bacillota</taxon>
        <taxon>Clostridia</taxon>
        <taxon>Eubacteriales</taxon>
        <taxon>Oscillospiraceae</taxon>
        <taxon>Massiliimalia</taxon>
    </lineage>
</organism>
<dbReference type="Pfam" id="PF10825">
    <property type="entry name" value="DUF2752"/>
    <property type="match status" value="1"/>
</dbReference>
<dbReference type="InterPro" id="IPR021215">
    <property type="entry name" value="DUF2752"/>
</dbReference>
<evidence type="ECO:0000313" key="3">
    <source>
        <dbReference type="Proteomes" id="UP000632659"/>
    </source>
</evidence>
<feature type="transmembrane region" description="Helical" evidence="1">
    <location>
        <begin position="75"/>
        <end position="96"/>
    </location>
</feature>
<keyword evidence="1" id="KW-0472">Membrane</keyword>
<keyword evidence="1" id="KW-1133">Transmembrane helix</keyword>
<name>A0A8J6PAZ0_9FIRM</name>
<dbReference type="Proteomes" id="UP000632659">
    <property type="component" value="Unassembled WGS sequence"/>
</dbReference>
<keyword evidence="1" id="KW-0812">Transmembrane</keyword>
<proteinExistence type="predicted"/>
<feature type="transmembrane region" description="Helical" evidence="1">
    <location>
        <begin position="108"/>
        <end position="127"/>
    </location>
</feature>
<dbReference type="RefSeq" id="WP_093989367.1">
    <property type="nucleotide sequence ID" value="NZ_FYDD01000004.1"/>
</dbReference>
<dbReference type="EMBL" id="JACRTL010000002">
    <property type="protein sequence ID" value="MBC8610627.1"/>
    <property type="molecule type" value="Genomic_DNA"/>
</dbReference>
<sequence length="132" mass="14915">MKAKYIWAWIGVLVPVVGICLFPVWQKLFLWIGSDVLPPCFFYQATGIPCPGCGLTRSVLSLLHGEIFSSLRYNVAPLMLLTVGGLFWIELVAFLMHRPVKLVPRGSWFIYTLIGIFFLIAVLRLFVPGMQI</sequence>
<reference evidence="2" key="1">
    <citation type="submission" date="2020-08" db="EMBL/GenBank/DDBJ databases">
        <title>Genome public.</title>
        <authorList>
            <person name="Liu C."/>
            <person name="Sun Q."/>
        </authorList>
    </citation>
    <scope>NUCLEOTIDE SEQUENCE</scope>
    <source>
        <strain evidence="2">NSJ-15</strain>
    </source>
</reference>
<gene>
    <name evidence="2" type="ORF">H8702_05755</name>
</gene>
<evidence type="ECO:0000256" key="1">
    <source>
        <dbReference type="SAM" id="Phobius"/>
    </source>
</evidence>
<dbReference type="OrthoDB" id="9815897at2"/>
<feature type="transmembrane region" description="Helical" evidence="1">
    <location>
        <begin position="6"/>
        <end position="25"/>
    </location>
</feature>
<comment type="caution">
    <text evidence="2">The sequence shown here is derived from an EMBL/GenBank/DDBJ whole genome shotgun (WGS) entry which is preliminary data.</text>
</comment>
<accession>A0A8J6PAZ0</accession>
<protein>
    <submittedName>
        <fullName evidence="2">DUF2752 domain-containing protein</fullName>
    </submittedName>
</protein>